<feature type="compositionally biased region" description="Pro residues" evidence="8">
    <location>
        <begin position="28"/>
        <end position="45"/>
    </location>
</feature>
<evidence type="ECO:0000259" key="9">
    <source>
        <dbReference type="PROSITE" id="PS00745"/>
    </source>
</evidence>
<dbReference type="InterPro" id="IPR004373">
    <property type="entry name" value="RF-1"/>
</dbReference>
<dbReference type="InterPro" id="IPR050057">
    <property type="entry name" value="Prokaryotic/Mito_RF"/>
</dbReference>
<evidence type="ECO:0000313" key="10">
    <source>
        <dbReference type="EMBL" id="GAA4400604.1"/>
    </source>
</evidence>
<evidence type="ECO:0000256" key="7">
    <source>
        <dbReference type="HAMAP-Rule" id="MF_00093"/>
    </source>
</evidence>
<evidence type="ECO:0000256" key="4">
    <source>
        <dbReference type="ARBA" id="ARBA00022490"/>
    </source>
</evidence>
<evidence type="ECO:0000256" key="2">
    <source>
        <dbReference type="ARBA" id="ARBA00010835"/>
    </source>
</evidence>
<dbReference type="Gene3D" id="3.30.70.1660">
    <property type="match status" value="1"/>
</dbReference>
<evidence type="ECO:0000256" key="6">
    <source>
        <dbReference type="ARBA" id="ARBA00050039"/>
    </source>
</evidence>
<evidence type="ECO:0000313" key="11">
    <source>
        <dbReference type="Proteomes" id="UP001500945"/>
    </source>
</evidence>
<dbReference type="Gene3D" id="3.30.160.20">
    <property type="match status" value="1"/>
</dbReference>
<dbReference type="InterPro" id="IPR045853">
    <property type="entry name" value="Pep_chain_release_fac_I_sf"/>
</dbReference>
<dbReference type="PANTHER" id="PTHR43804">
    <property type="entry name" value="LD18447P"/>
    <property type="match status" value="1"/>
</dbReference>
<dbReference type="SMART" id="SM00937">
    <property type="entry name" value="PCRF"/>
    <property type="match status" value="1"/>
</dbReference>
<proteinExistence type="inferred from homology"/>
<keyword evidence="4 7" id="KW-0963">Cytoplasm</keyword>
<evidence type="ECO:0000256" key="1">
    <source>
        <dbReference type="ARBA" id="ARBA00002986"/>
    </source>
</evidence>
<feature type="region of interest" description="Disordered" evidence="8">
    <location>
        <begin position="1"/>
        <end position="48"/>
    </location>
</feature>
<name>A0ABP8K4T6_9MICO</name>
<dbReference type="Gene3D" id="6.10.140.1950">
    <property type="match status" value="1"/>
</dbReference>
<dbReference type="PROSITE" id="PS00745">
    <property type="entry name" value="RF_PROK_I"/>
    <property type="match status" value="1"/>
</dbReference>
<keyword evidence="11" id="KW-1185">Reference proteome</keyword>
<evidence type="ECO:0000256" key="5">
    <source>
        <dbReference type="ARBA" id="ARBA00022917"/>
    </source>
</evidence>
<comment type="subcellular location">
    <subcellularLocation>
        <location evidence="7">Cytoplasm</location>
    </subcellularLocation>
</comment>
<evidence type="ECO:0000256" key="8">
    <source>
        <dbReference type="SAM" id="MobiDB-lite"/>
    </source>
</evidence>
<comment type="PTM">
    <text evidence="7">Methylated by PrmC. Methylation increases the termination efficiency of RF1.</text>
</comment>
<gene>
    <name evidence="7 10" type="primary">prfA</name>
    <name evidence="10" type="ORF">GCM10023168_09520</name>
</gene>
<dbReference type="InterPro" id="IPR005139">
    <property type="entry name" value="PCRF"/>
</dbReference>
<comment type="function">
    <text evidence="1 7">Peptide chain release factor 1 directs the termination of translation in response to the peptide chain termination codons UAG and UAA.</text>
</comment>
<dbReference type="NCBIfam" id="NF001859">
    <property type="entry name" value="PRK00591.1"/>
    <property type="match status" value="1"/>
</dbReference>
<feature type="compositionally biased region" description="Basic residues" evidence="8">
    <location>
        <begin position="16"/>
        <end position="27"/>
    </location>
</feature>
<dbReference type="NCBIfam" id="TIGR00019">
    <property type="entry name" value="prfA"/>
    <property type="match status" value="1"/>
</dbReference>
<comment type="similarity">
    <text evidence="2 7">Belongs to the prokaryotic/mitochondrial release factor family.</text>
</comment>
<organism evidence="10 11">
    <name type="scientific">Fodinibacter luteus</name>
    <dbReference type="NCBI Taxonomy" id="552064"/>
    <lineage>
        <taxon>Bacteria</taxon>
        <taxon>Bacillati</taxon>
        <taxon>Actinomycetota</taxon>
        <taxon>Actinomycetes</taxon>
        <taxon>Micrococcales</taxon>
        <taxon>Intrasporangiaceae</taxon>
        <taxon>Fodinibacter (ex Wang et al. 2009)</taxon>
    </lineage>
</organism>
<keyword evidence="3 7" id="KW-0488">Methylation</keyword>
<dbReference type="HAMAP" id="MF_00093">
    <property type="entry name" value="Rel_fac_1"/>
    <property type="match status" value="1"/>
</dbReference>
<reference evidence="11" key="1">
    <citation type="journal article" date="2019" name="Int. J. Syst. Evol. Microbiol.">
        <title>The Global Catalogue of Microorganisms (GCM) 10K type strain sequencing project: providing services to taxonomists for standard genome sequencing and annotation.</title>
        <authorList>
            <consortium name="The Broad Institute Genomics Platform"/>
            <consortium name="The Broad Institute Genome Sequencing Center for Infectious Disease"/>
            <person name="Wu L."/>
            <person name="Ma J."/>
        </authorList>
    </citation>
    <scope>NUCLEOTIDE SEQUENCE [LARGE SCALE GENOMIC DNA]</scope>
    <source>
        <strain evidence="11">JCM 17809</strain>
    </source>
</reference>
<keyword evidence="5 7" id="KW-0648">Protein biosynthesis</keyword>
<feature type="modified residue" description="N5-methylglutamine" evidence="7">
    <location>
        <position position="286"/>
    </location>
</feature>
<dbReference type="PANTHER" id="PTHR43804:SF7">
    <property type="entry name" value="LD18447P"/>
    <property type="match status" value="1"/>
</dbReference>
<dbReference type="Pfam" id="PF00472">
    <property type="entry name" value="RF-1"/>
    <property type="match status" value="1"/>
</dbReference>
<dbReference type="EMBL" id="BAABGM010000004">
    <property type="protein sequence ID" value="GAA4400604.1"/>
    <property type="molecule type" value="Genomic_DNA"/>
</dbReference>
<dbReference type="Proteomes" id="UP001500945">
    <property type="component" value="Unassembled WGS sequence"/>
</dbReference>
<dbReference type="Pfam" id="PF03462">
    <property type="entry name" value="PCRF"/>
    <property type="match status" value="1"/>
</dbReference>
<evidence type="ECO:0000256" key="3">
    <source>
        <dbReference type="ARBA" id="ARBA00022481"/>
    </source>
</evidence>
<dbReference type="InterPro" id="IPR000352">
    <property type="entry name" value="Pep_chain_release_fac_I"/>
</dbReference>
<sequence length="410" mass="44885">MERAGALVFPDPSHPNRPHPPHPHPHAPHPYPPNPHPPNPHPPNPHLTQEATVLESARAVVAEHAALEREMAEPAVASDPDRSREVNKRYAALGPTVAAYHAWVRARGDLGAARELAGEDASFAEEVPALEAEVAVAEDRLRRLLVPRDPDDDRDVILEVKAGEGGEESALFAGDLLRMYLRHAERRGWRTEVLDATESDLGGYKDVRVSVRSRGTAQPGEAPWARLKFEGGVHRVQRVPVTESQGRIHTSAAGVWVMPEAEDVEVSIDPNDVRVDVFRSSGPGGQSVNTTDSAVRLTHVPTGVVVSCQNEKSQLQNREAAMRVLRARLHQIAMDERHAADASARASQVRTVDRSERIRTYNFPENRVSDHRTGFKAYNLDAVLGGDLDPVIQSCVDADEAARLAAVADR</sequence>
<comment type="caution">
    <text evidence="10">The sequence shown here is derived from an EMBL/GenBank/DDBJ whole genome shotgun (WGS) entry which is preliminary data.</text>
</comment>
<protein>
    <recommendedName>
        <fullName evidence="6 7">Peptide chain release factor 1</fullName>
        <shortName evidence="7">RF-1</shortName>
    </recommendedName>
</protein>
<feature type="domain" description="Prokaryotic-type class I peptide chain release factors" evidence="9">
    <location>
        <begin position="279"/>
        <end position="295"/>
    </location>
</feature>
<dbReference type="SUPFAM" id="SSF75620">
    <property type="entry name" value="Release factor"/>
    <property type="match status" value="1"/>
</dbReference>
<accession>A0ABP8K4T6</accession>